<keyword evidence="1" id="KW-0732">Signal</keyword>
<sequence length="150" mass="17167">MKTSNTQMKKICLLTIMTLMCFSLSGFSQKKVITKKSVNKTVVEVLYFHGKQRCPTCIAIGDNSIDVVNKDFAKQVKAGQVKFKEIDISTPKGEEIADKYSVSWSSLYLTQWKNGKEKRYDMTRFGFENARSNTQAFRTGLKNKIIQFLK</sequence>
<proteinExistence type="predicted"/>
<dbReference type="Proteomes" id="UP001319045">
    <property type="component" value="Chromosome"/>
</dbReference>
<protein>
    <recommendedName>
        <fullName evidence="4">Thioredoxin</fullName>
    </recommendedName>
</protein>
<dbReference type="EMBL" id="AP024484">
    <property type="protein sequence ID" value="BCS85895.1"/>
    <property type="molecule type" value="Genomic_DNA"/>
</dbReference>
<feature type="chain" id="PRO_5045744765" description="Thioredoxin" evidence="1">
    <location>
        <begin position="29"/>
        <end position="150"/>
    </location>
</feature>
<name>A0ABM7NZD6_9BACT</name>
<dbReference type="InterPro" id="IPR047698">
    <property type="entry name" value="ArsF-like"/>
</dbReference>
<reference evidence="2 3" key="1">
    <citation type="journal article" date="2022" name="Int. J. Syst. Evol. Microbiol.">
        <title>Prevotella herbatica sp. nov., a plant polysaccharide-decomposing anaerobic bacterium isolated from a methanogenic reactor.</title>
        <authorList>
            <person name="Uek A."/>
            <person name="Tonouchi A."/>
            <person name="Kaku N."/>
            <person name="Ueki K."/>
        </authorList>
    </citation>
    <scope>NUCLEOTIDE SEQUENCE [LARGE SCALE GENOMIC DNA]</scope>
    <source>
        <strain evidence="2 3">WR041</strain>
    </source>
</reference>
<accession>A0ABM7NZD6</accession>
<evidence type="ECO:0008006" key="4">
    <source>
        <dbReference type="Google" id="ProtNLM"/>
    </source>
</evidence>
<evidence type="ECO:0000313" key="3">
    <source>
        <dbReference type="Proteomes" id="UP001319045"/>
    </source>
</evidence>
<evidence type="ECO:0000256" key="1">
    <source>
        <dbReference type="SAM" id="SignalP"/>
    </source>
</evidence>
<feature type="signal peptide" evidence="1">
    <location>
        <begin position="1"/>
        <end position="28"/>
    </location>
</feature>
<organism evidence="2 3">
    <name type="scientific">Prevotella herbatica</name>
    <dbReference type="NCBI Taxonomy" id="2801997"/>
    <lineage>
        <taxon>Bacteria</taxon>
        <taxon>Pseudomonadati</taxon>
        <taxon>Bacteroidota</taxon>
        <taxon>Bacteroidia</taxon>
        <taxon>Bacteroidales</taxon>
        <taxon>Prevotellaceae</taxon>
        <taxon>Prevotella</taxon>
    </lineage>
</organism>
<evidence type="ECO:0000313" key="2">
    <source>
        <dbReference type="EMBL" id="BCS85895.1"/>
    </source>
</evidence>
<dbReference type="NCBIfam" id="NF040494">
    <property type="entry name" value="nitrored_ArsF"/>
    <property type="match status" value="1"/>
</dbReference>
<keyword evidence="3" id="KW-1185">Reference proteome</keyword>
<gene>
    <name evidence="2" type="ORF">prwr041_17880</name>
</gene>